<dbReference type="Pfam" id="PF01590">
    <property type="entry name" value="GAF"/>
    <property type="match status" value="1"/>
</dbReference>
<dbReference type="CDD" id="cd01949">
    <property type="entry name" value="GGDEF"/>
    <property type="match status" value="1"/>
</dbReference>
<evidence type="ECO:0000256" key="1">
    <source>
        <dbReference type="ARBA" id="ARBA00012528"/>
    </source>
</evidence>
<dbReference type="Gene3D" id="3.30.70.270">
    <property type="match status" value="1"/>
</dbReference>
<dbReference type="GO" id="GO:0052621">
    <property type="term" value="F:diguanylate cyclase activity"/>
    <property type="evidence" value="ECO:0007669"/>
    <property type="project" value="UniProtKB-EC"/>
</dbReference>
<dbReference type="InterPro" id="IPR050469">
    <property type="entry name" value="Diguanylate_Cyclase"/>
</dbReference>
<keyword evidence="4" id="KW-0808">Transferase</keyword>
<dbReference type="EC" id="2.7.7.65" evidence="1"/>
<keyword evidence="4" id="KW-0548">Nucleotidyltransferase</keyword>
<dbReference type="NCBIfam" id="TIGR00254">
    <property type="entry name" value="GGDEF"/>
    <property type="match status" value="1"/>
</dbReference>
<comment type="caution">
    <text evidence="4">The sequence shown here is derived from an EMBL/GenBank/DDBJ whole genome shotgun (WGS) entry which is preliminary data.</text>
</comment>
<name>A0ABT3P641_9ALTE</name>
<dbReference type="SUPFAM" id="SSF55073">
    <property type="entry name" value="Nucleotide cyclase"/>
    <property type="match status" value="1"/>
</dbReference>
<evidence type="ECO:0000259" key="3">
    <source>
        <dbReference type="PROSITE" id="PS50887"/>
    </source>
</evidence>
<accession>A0ABT3P641</accession>
<dbReference type="SUPFAM" id="SSF55781">
    <property type="entry name" value="GAF domain-like"/>
    <property type="match status" value="1"/>
</dbReference>
<keyword evidence="5" id="KW-1185">Reference proteome</keyword>
<dbReference type="SMART" id="SM00065">
    <property type="entry name" value="GAF"/>
    <property type="match status" value="1"/>
</dbReference>
<evidence type="ECO:0000313" key="4">
    <source>
        <dbReference type="EMBL" id="MCW8108199.1"/>
    </source>
</evidence>
<dbReference type="PANTHER" id="PTHR45138:SF9">
    <property type="entry name" value="DIGUANYLATE CYCLASE DGCM-RELATED"/>
    <property type="match status" value="1"/>
</dbReference>
<dbReference type="SMART" id="SM00267">
    <property type="entry name" value="GGDEF"/>
    <property type="match status" value="1"/>
</dbReference>
<dbReference type="PROSITE" id="PS50887">
    <property type="entry name" value="GGDEF"/>
    <property type="match status" value="1"/>
</dbReference>
<protein>
    <recommendedName>
        <fullName evidence="1">diguanylate cyclase</fullName>
        <ecNumber evidence="1">2.7.7.65</ecNumber>
    </recommendedName>
</protein>
<dbReference type="RefSeq" id="WP_265616892.1">
    <property type="nucleotide sequence ID" value="NZ_JAPFRD010000009.1"/>
</dbReference>
<dbReference type="Gene3D" id="3.30.450.40">
    <property type="match status" value="1"/>
</dbReference>
<dbReference type="InterPro" id="IPR003018">
    <property type="entry name" value="GAF"/>
</dbReference>
<dbReference type="EMBL" id="JAPFRD010000009">
    <property type="protein sequence ID" value="MCW8108199.1"/>
    <property type="molecule type" value="Genomic_DNA"/>
</dbReference>
<dbReference type="PANTHER" id="PTHR45138">
    <property type="entry name" value="REGULATORY COMPONENTS OF SENSORY TRANSDUCTION SYSTEM"/>
    <property type="match status" value="1"/>
</dbReference>
<reference evidence="4" key="1">
    <citation type="submission" date="2022-11" db="EMBL/GenBank/DDBJ databases">
        <title>Alteromonas sp. nov., isolated from sea water of the Qingdao.</title>
        <authorList>
            <person name="Wang Q."/>
        </authorList>
    </citation>
    <scope>NUCLEOTIDE SEQUENCE</scope>
    <source>
        <strain evidence="4">ASW11-7</strain>
    </source>
</reference>
<feature type="domain" description="GGDEF" evidence="3">
    <location>
        <begin position="355"/>
        <end position="491"/>
    </location>
</feature>
<comment type="catalytic activity">
    <reaction evidence="2">
        <text>2 GTP = 3',3'-c-di-GMP + 2 diphosphate</text>
        <dbReference type="Rhea" id="RHEA:24898"/>
        <dbReference type="ChEBI" id="CHEBI:33019"/>
        <dbReference type="ChEBI" id="CHEBI:37565"/>
        <dbReference type="ChEBI" id="CHEBI:58805"/>
        <dbReference type="EC" id="2.7.7.65"/>
    </reaction>
</comment>
<evidence type="ECO:0000256" key="2">
    <source>
        <dbReference type="ARBA" id="ARBA00034247"/>
    </source>
</evidence>
<dbReference type="Proteomes" id="UP001142810">
    <property type="component" value="Unassembled WGS sequence"/>
</dbReference>
<proteinExistence type="predicted"/>
<dbReference type="InterPro" id="IPR043128">
    <property type="entry name" value="Rev_trsase/Diguanyl_cyclase"/>
</dbReference>
<evidence type="ECO:0000313" key="5">
    <source>
        <dbReference type="Proteomes" id="UP001142810"/>
    </source>
</evidence>
<dbReference type="InterPro" id="IPR029016">
    <property type="entry name" value="GAF-like_dom_sf"/>
</dbReference>
<dbReference type="Pfam" id="PF00990">
    <property type="entry name" value="GGDEF"/>
    <property type="match status" value="1"/>
</dbReference>
<sequence>MITNCDMELLGQIPASLLFKRVNDNVINANEACFNLFGVDTSNRDFPQNLRFYDVESGALLSEASDPFERCLSKGTVDVNVRICSPVRNLTCEVKGSLICNKDQQWVVLHLSNAQSNDFTDQRAAKNSPLDNHLAFNRLLSKISSKLINLNAENLDSLIEKKLGAFGEFSGVDRCYIFQFYQNGKLMDNTHEWVAPGITPHKEELKGLSADDLPYFHEVIKTQHLFKVDDIYTLPAAASLEKQEFERERIGAVLCVAIYLDEKLFGFIGCDIVGSTYKWRDHDVRYLKLIGEIVSNTLAAMSNKQSLEQVSNELAIANKQLDHLANSDGLTGIANRRQFDTKLESAIRRGIRDNDLISLLFIDVDLFKQFNDTYGHSAGDEALKLVARTLDECCRRYDDLAARYGGEEFAVILPNTDAKQAHYIAELIMQKMNKLAIPFEGSPGNNVLSISIGITTQKCSNELSSSILIDLADKALYQAKENGRNRIEETN</sequence>
<dbReference type="InterPro" id="IPR000160">
    <property type="entry name" value="GGDEF_dom"/>
</dbReference>
<dbReference type="InterPro" id="IPR029787">
    <property type="entry name" value="Nucleotide_cyclase"/>
</dbReference>
<gene>
    <name evidence="4" type="ORF">OPS25_06800</name>
</gene>
<organism evidence="4 5">
    <name type="scientific">Alteromonas aquimaris</name>
    <dbReference type="NCBI Taxonomy" id="2998417"/>
    <lineage>
        <taxon>Bacteria</taxon>
        <taxon>Pseudomonadati</taxon>
        <taxon>Pseudomonadota</taxon>
        <taxon>Gammaproteobacteria</taxon>
        <taxon>Alteromonadales</taxon>
        <taxon>Alteromonadaceae</taxon>
        <taxon>Alteromonas/Salinimonas group</taxon>
        <taxon>Alteromonas</taxon>
    </lineage>
</organism>